<reference evidence="1" key="1">
    <citation type="journal article" date="2015" name="Antonie Van Leeuwenhoek">
        <title>Comparative 16S rRNA signatures and multilocus sequence analysis for the genus Salinicola and description of Salinicola acroporae sp. nov., isolated from coral Acropora digitifera.</title>
        <authorList>
            <person name="Lepcha R.T."/>
            <person name="Poddar A."/>
            <person name="Schumann P."/>
            <person name="Das S.K."/>
        </authorList>
    </citation>
    <scope>NUCLEOTIDE SEQUENCE</scope>
    <source>
        <strain evidence="1">S4-41</strain>
    </source>
</reference>
<gene>
    <name evidence="1" type="ORF">CUR86_00430</name>
</gene>
<organism evidence="1 2">
    <name type="scientific">Salinicola acroporae</name>
    <dbReference type="NCBI Taxonomy" id="1541440"/>
    <lineage>
        <taxon>Bacteria</taxon>
        <taxon>Pseudomonadati</taxon>
        <taxon>Pseudomonadota</taxon>
        <taxon>Gammaproteobacteria</taxon>
        <taxon>Oceanospirillales</taxon>
        <taxon>Halomonadaceae</taxon>
        <taxon>Salinicola</taxon>
    </lineage>
</organism>
<comment type="caution">
    <text evidence="1">The sequence shown here is derived from an EMBL/GenBank/DDBJ whole genome shotgun (WGS) entry which is preliminary data.</text>
</comment>
<dbReference type="Proteomes" id="UP001162135">
    <property type="component" value="Unassembled WGS sequence"/>
</dbReference>
<sequence>MSSLGDQLPHATAQLSILKLDDDLLKADLAIVWRRLPDGEAQVTCRPQDAGFSVAADGGCLRLETIL</sequence>
<dbReference type="RefSeq" id="WP_280337203.1">
    <property type="nucleotide sequence ID" value="NZ_PGFS01000001.1"/>
</dbReference>
<proteinExistence type="predicted"/>
<reference evidence="1" key="2">
    <citation type="submission" date="2017-11" db="EMBL/GenBank/DDBJ databases">
        <authorList>
            <person name="Das S.K."/>
        </authorList>
    </citation>
    <scope>NUCLEOTIDE SEQUENCE</scope>
    <source>
        <strain evidence="1">S4-41</strain>
    </source>
</reference>
<dbReference type="EMBL" id="PGFS01000001">
    <property type="protein sequence ID" value="MDH4571070.1"/>
    <property type="molecule type" value="Genomic_DNA"/>
</dbReference>
<evidence type="ECO:0000313" key="2">
    <source>
        <dbReference type="Proteomes" id="UP001162135"/>
    </source>
</evidence>
<protein>
    <submittedName>
        <fullName evidence="1">Uncharacterized protein</fullName>
    </submittedName>
</protein>
<name>A0ABT6I153_9GAMM</name>
<evidence type="ECO:0000313" key="1">
    <source>
        <dbReference type="EMBL" id="MDH4571070.1"/>
    </source>
</evidence>
<keyword evidence="2" id="KW-1185">Reference proteome</keyword>
<accession>A0ABT6I153</accession>